<name>A0ABS2NPI3_9FIRM</name>
<comment type="cofactor">
    <cofactor evidence="1">
        <name>Fe cation</name>
        <dbReference type="ChEBI" id="CHEBI:24875"/>
    </cofactor>
</comment>
<gene>
    <name evidence="7" type="ORF">JOC73_001377</name>
</gene>
<dbReference type="SUPFAM" id="SSF56281">
    <property type="entry name" value="Metallo-hydrolase/oxidoreductase"/>
    <property type="match status" value="1"/>
</dbReference>
<evidence type="ECO:0000313" key="8">
    <source>
        <dbReference type="Proteomes" id="UP001314796"/>
    </source>
</evidence>
<keyword evidence="5" id="KW-0408">Iron</keyword>
<protein>
    <submittedName>
        <fullName evidence="7">Flavorubredoxin</fullName>
    </submittedName>
</protein>
<dbReference type="Pfam" id="PF00258">
    <property type="entry name" value="Flavodoxin_1"/>
    <property type="match status" value="1"/>
</dbReference>
<keyword evidence="8" id="KW-1185">Reference proteome</keyword>
<dbReference type="Proteomes" id="UP001314796">
    <property type="component" value="Unassembled WGS sequence"/>
</dbReference>
<dbReference type="PANTHER" id="PTHR32145:SF11">
    <property type="entry name" value="DIFLAVIN FLAVOPROTEIN A 2-RELATED"/>
    <property type="match status" value="1"/>
</dbReference>
<feature type="domain" description="Flavodoxin-like" evidence="6">
    <location>
        <begin position="262"/>
        <end position="400"/>
    </location>
</feature>
<dbReference type="Gene3D" id="3.40.50.360">
    <property type="match status" value="1"/>
</dbReference>
<organism evidence="7 8">
    <name type="scientific">Alkaliphilus hydrothermalis</name>
    <dbReference type="NCBI Taxonomy" id="1482730"/>
    <lineage>
        <taxon>Bacteria</taxon>
        <taxon>Bacillati</taxon>
        <taxon>Bacillota</taxon>
        <taxon>Clostridia</taxon>
        <taxon>Peptostreptococcales</taxon>
        <taxon>Natronincolaceae</taxon>
        <taxon>Alkaliphilus</taxon>
    </lineage>
</organism>
<evidence type="ECO:0000259" key="6">
    <source>
        <dbReference type="PROSITE" id="PS50902"/>
    </source>
</evidence>
<sequence length="406" mass="46501">MPTVPIKIKEDLHWIGMIDKDLRIFDVIMKTEYGTGYNSYLLKGSEKVAIFENVKYKYFSDYLSMIKTLTPIEKIDYVVVNHTEPDHSGSLQELLKLNPNITVVGTKPALRFLHQIINFPFREMEVKEGDSISLGNKTVRFIEAPFLHWPDSMYSYVEEDNTLISCDSFGCHYASHEIFNDQLEKDPLKYADLQSAYEYYYEMIMGPFRPYVLKALDKIEPLKIDVVCPGHGPILRENIDYYLNLYRQWSRATKIEDGLKRVTISYVSAYGYTQQIAEEIEKGIKSLGDFEVYIYDILHSRDEDILGKIFYSDGLLFGSPTIAADALKPVYDILSQVNPLVHGGKTAAAFGSYGWSGEATKNIEGRLQQLRMKIEPALKINFKPSDGQLAEAYQYGVEFGKKLLQN</sequence>
<dbReference type="InterPro" id="IPR008254">
    <property type="entry name" value="Flavodoxin/NO_synth"/>
</dbReference>
<evidence type="ECO:0000256" key="4">
    <source>
        <dbReference type="ARBA" id="ARBA00022982"/>
    </source>
</evidence>
<keyword evidence="4" id="KW-0249">Electron transport</keyword>
<comment type="similarity">
    <text evidence="2">In the N-terminal section; belongs to the zinc metallo-hydrolase group 3 family.</text>
</comment>
<dbReference type="SUPFAM" id="SSF52218">
    <property type="entry name" value="Flavoproteins"/>
    <property type="match status" value="1"/>
</dbReference>
<dbReference type="InterPro" id="IPR001279">
    <property type="entry name" value="Metallo-B-lactamas"/>
</dbReference>
<dbReference type="RefSeq" id="WP_204401475.1">
    <property type="nucleotide sequence ID" value="NZ_JAFBEE010000007.1"/>
</dbReference>
<dbReference type="InterPro" id="IPR016440">
    <property type="entry name" value="Rubredoxin-O_OxRdtase"/>
</dbReference>
<dbReference type="Gene3D" id="3.60.15.10">
    <property type="entry name" value="Ribonuclease Z/Hydroxyacylglutathione hydrolase-like"/>
    <property type="match status" value="1"/>
</dbReference>
<dbReference type="PANTHER" id="PTHR32145">
    <property type="entry name" value="DIFLAVIN FLAVOPROTEIN A 2-RELATED"/>
    <property type="match status" value="1"/>
</dbReference>
<dbReference type="SMART" id="SM00849">
    <property type="entry name" value="Lactamase_B"/>
    <property type="match status" value="1"/>
</dbReference>
<dbReference type="EMBL" id="JAFBEE010000007">
    <property type="protein sequence ID" value="MBM7614858.1"/>
    <property type="molecule type" value="Genomic_DNA"/>
</dbReference>
<reference evidence="7 8" key="1">
    <citation type="submission" date="2021-01" db="EMBL/GenBank/DDBJ databases">
        <title>Genomic Encyclopedia of Type Strains, Phase IV (KMG-IV): sequencing the most valuable type-strain genomes for metagenomic binning, comparative biology and taxonomic classification.</title>
        <authorList>
            <person name="Goeker M."/>
        </authorList>
    </citation>
    <scope>NUCLEOTIDE SEQUENCE [LARGE SCALE GENOMIC DNA]</scope>
    <source>
        <strain evidence="7 8">DSM 25890</strain>
    </source>
</reference>
<dbReference type="Pfam" id="PF19583">
    <property type="entry name" value="ODP"/>
    <property type="match status" value="1"/>
</dbReference>
<evidence type="ECO:0000256" key="5">
    <source>
        <dbReference type="ARBA" id="ARBA00023004"/>
    </source>
</evidence>
<dbReference type="CDD" id="cd07709">
    <property type="entry name" value="flavodiiron_proteins_MBL-fold"/>
    <property type="match status" value="1"/>
</dbReference>
<evidence type="ECO:0000256" key="3">
    <source>
        <dbReference type="ARBA" id="ARBA00022448"/>
    </source>
</evidence>
<dbReference type="InterPro" id="IPR051285">
    <property type="entry name" value="NADH_oxidoreductase_modular"/>
</dbReference>
<evidence type="ECO:0000256" key="1">
    <source>
        <dbReference type="ARBA" id="ARBA00001962"/>
    </source>
</evidence>
<proteinExistence type="inferred from homology"/>
<keyword evidence="3" id="KW-0813">Transport</keyword>
<evidence type="ECO:0000256" key="2">
    <source>
        <dbReference type="ARBA" id="ARBA00007121"/>
    </source>
</evidence>
<dbReference type="InterPro" id="IPR036866">
    <property type="entry name" value="RibonucZ/Hydroxyglut_hydro"/>
</dbReference>
<accession>A0ABS2NPI3</accession>
<evidence type="ECO:0000313" key="7">
    <source>
        <dbReference type="EMBL" id="MBM7614858.1"/>
    </source>
</evidence>
<dbReference type="InterPro" id="IPR045761">
    <property type="entry name" value="ODP_dom"/>
</dbReference>
<dbReference type="PIRSF" id="PIRSF005243">
    <property type="entry name" value="ROO"/>
    <property type="match status" value="1"/>
</dbReference>
<comment type="caution">
    <text evidence="7">The sequence shown here is derived from an EMBL/GenBank/DDBJ whole genome shotgun (WGS) entry which is preliminary data.</text>
</comment>
<dbReference type="InterPro" id="IPR029039">
    <property type="entry name" value="Flavoprotein-like_sf"/>
</dbReference>
<dbReference type="PROSITE" id="PS50902">
    <property type="entry name" value="FLAVODOXIN_LIKE"/>
    <property type="match status" value="1"/>
</dbReference>